<evidence type="ECO:0000313" key="4">
    <source>
        <dbReference type="Proteomes" id="UP000094652"/>
    </source>
</evidence>
<dbReference type="AlphaFoldDB" id="A0A1D7XNN7"/>
<evidence type="ECO:0000259" key="1">
    <source>
        <dbReference type="Pfam" id="PF00534"/>
    </source>
</evidence>
<dbReference type="STRING" id="394958.BGI42_13855"/>
<keyword evidence="4" id="KW-1185">Reference proteome</keyword>
<dbReference type="PANTHER" id="PTHR45947:SF3">
    <property type="entry name" value="SULFOQUINOVOSYL TRANSFERASE SQD2"/>
    <property type="match status" value="1"/>
</dbReference>
<dbReference type="EMBL" id="CP017253">
    <property type="protein sequence ID" value="AOR24749.1"/>
    <property type="molecule type" value="Genomic_DNA"/>
</dbReference>
<evidence type="ECO:0000259" key="2">
    <source>
        <dbReference type="Pfam" id="PF13439"/>
    </source>
</evidence>
<dbReference type="PANTHER" id="PTHR45947">
    <property type="entry name" value="SULFOQUINOVOSYL TRANSFERASE SQD2"/>
    <property type="match status" value="1"/>
</dbReference>
<sequence>MNRNILIISHEYPPLVGGAGVIAKDLVRKFLNNDDEVTLVTNYIGRDYKSEYKLIEVKTIPKIRFYNFWNKINKLPLETYDKIILNDIGACMVGSYYFNDILLKKTIVFLHGNEPEAICINPSRWFRIIDFKNKYNKLLNKCNCIISVSNYMKNKFLKYSKWTNLDNKIKVIYNGIDDKIFYYDPINLYNELNIENKSKLLLSVGRIVENKGYLDKYNIFKTIAKDFKYHWIIIGEGNFKTKFKQIIKKDGLEKYVHFIDRVDRDKLRKYYSSVDYFWLLSNYEESLGLVYLEAQFCGTPAIGRNRAGVKETIINNKTGYLIENNSEVVEIFKKGEKLKSDNFRKIINKYSFTENTQILMKFI</sequence>
<evidence type="ECO:0000313" key="3">
    <source>
        <dbReference type="EMBL" id="AOR24749.1"/>
    </source>
</evidence>
<proteinExistence type="predicted"/>
<keyword evidence="3" id="KW-0808">Transferase</keyword>
<gene>
    <name evidence="3" type="ORF">BGI42_13855</name>
</gene>
<reference evidence="4" key="1">
    <citation type="submission" date="2016-09" db="EMBL/GenBank/DDBJ databases">
        <title>Genomics of Clostridium taeniosporum, an organism which forms endospores with ribbon-like appendages.</title>
        <authorList>
            <person name="Walker J.R."/>
        </authorList>
    </citation>
    <scope>NUCLEOTIDE SEQUENCE [LARGE SCALE GENOMIC DNA]</scope>
    <source>
        <strain evidence="4">1/k</strain>
    </source>
</reference>
<dbReference type="CDD" id="cd03801">
    <property type="entry name" value="GT4_PimA-like"/>
    <property type="match status" value="1"/>
</dbReference>
<dbReference type="RefSeq" id="WP_069680872.1">
    <property type="nucleotide sequence ID" value="NZ_CP017253.2"/>
</dbReference>
<dbReference type="OrthoDB" id="9795068at2"/>
<dbReference type="InterPro" id="IPR028098">
    <property type="entry name" value="Glyco_trans_4-like_N"/>
</dbReference>
<dbReference type="Proteomes" id="UP000094652">
    <property type="component" value="Chromosome"/>
</dbReference>
<dbReference type="InterPro" id="IPR050194">
    <property type="entry name" value="Glycosyltransferase_grp1"/>
</dbReference>
<accession>A0A1D7XNN7</accession>
<feature type="domain" description="Glycosyl transferase family 1" evidence="1">
    <location>
        <begin position="191"/>
        <end position="347"/>
    </location>
</feature>
<dbReference type="Pfam" id="PF13439">
    <property type="entry name" value="Glyco_transf_4"/>
    <property type="match status" value="1"/>
</dbReference>
<dbReference type="KEGG" id="ctae:BGI42_13855"/>
<organism evidence="3 4">
    <name type="scientific">Clostridium taeniosporum</name>
    <dbReference type="NCBI Taxonomy" id="394958"/>
    <lineage>
        <taxon>Bacteria</taxon>
        <taxon>Bacillati</taxon>
        <taxon>Bacillota</taxon>
        <taxon>Clostridia</taxon>
        <taxon>Eubacteriales</taxon>
        <taxon>Clostridiaceae</taxon>
        <taxon>Clostridium</taxon>
    </lineage>
</organism>
<dbReference type="Pfam" id="PF00534">
    <property type="entry name" value="Glycos_transf_1"/>
    <property type="match status" value="1"/>
</dbReference>
<name>A0A1D7XNN7_9CLOT</name>
<dbReference type="GO" id="GO:0016757">
    <property type="term" value="F:glycosyltransferase activity"/>
    <property type="evidence" value="ECO:0007669"/>
    <property type="project" value="InterPro"/>
</dbReference>
<dbReference type="InterPro" id="IPR001296">
    <property type="entry name" value="Glyco_trans_1"/>
</dbReference>
<dbReference type="Gene3D" id="3.40.50.2000">
    <property type="entry name" value="Glycogen Phosphorylase B"/>
    <property type="match status" value="2"/>
</dbReference>
<dbReference type="SUPFAM" id="SSF53756">
    <property type="entry name" value="UDP-Glycosyltransferase/glycogen phosphorylase"/>
    <property type="match status" value="1"/>
</dbReference>
<protein>
    <submittedName>
        <fullName evidence="3">Glycosyltransferase family 1 protein</fullName>
    </submittedName>
</protein>
<feature type="domain" description="Glycosyltransferase subfamily 4-like N-terminal" evidence="2">
    <location>
        <begin position="16"/>
        <end position="178"/>
    </location>
</feature>